<gene>
    <name evidence="2" type="ORF">ACE41H_15920</name>
</gene>
<sequence length="158" mass="17958">MVHAKEVLANQLLANANDPSWHLPFLQAVEGILEEEAYWKPVPGCHSIAEITHHLLYWNEIWLTRFMEGSMDAAVAVQDNNKSFIVAENVPFHNLRDRLLNVLLQWQNLLSVEGLEAPVVGFPVPAVWWELVSNTAIHNAYHIGQIVLIRKLQGDHSK</sequence>
<proteinExistence type="predicted"/>
<reference evidence="2 3" key="1">
    <citation type="submission" date="2024-09" db="EMBL/GenBank/DDBJ databases">
        <title>Paenibacillus zeirhizospherea sp. nov., isolated from surface of the maize (Zea mays) roots in a horticulture field, Hungary.</title>
        <authorList>
            <person name="Marton D."/>
            <person name="Farkas M."/>
            <person name="Bedics A."/>
            <person name="Toth E."/>
            <person name="Tancsics A."/>
            <person name="Boka K."/>
            <person name="Maroti G."/>
            <person name="Kriszt B."/>
            <person name="Cserhati M."/>
        </authorList>
    </citation>
    <scope>NUCLEOTIDE SEQUENCE [LARGE SCALE GENOMIC DNA]</scope>
    <source>
        <strain evidence="2 3">KCTC 33519</strain>
    </source>
</reference>
<dbReference type="InterPro" id="IPR024775">
    <property type="entry name" value="DinB-like"/>
</dbReference>
<dbReference type="EMBL" id="JBHHMI010000014">
    <property type="protein sequence ID" value="MFB5268253.1"/>
    <property type="molecule type" value="Genomic_DNA"/>
</dbReference>
<dbReference type="SUPFAM" id="SSF109854">
    <property type="entry name" value="DinB/YfiT-like putative metalloenzymes"/>
    <property type="match status" value="1"/>
</dbReference>
<dbReference type="Proteomes" id="UP001580346">
    <property type="component" value="Unassembled WGS sequence"/>
</dbReference>
<keyword evidence="3" id="KW-1185">Reference proteome</keyword>
<dbReference type="InterPro" id="IPR034660">
    <property type="entry name" value="DinB/YfiT-like"/>
</dbReference>
<name>A0ABV5AVL9_9BACL</name>
<evidence type="ECO:0000313" key="2">
    <source>
        <dbReference type="EMBL" id="MFB5268253.1"/>
    </source>
</evidence>
<evidence type="ECO:0000259" key="1">
    <source>
        <dbReference type="Pfam" id="PF12867"/>
    </source>
</evidence>
<comment type="caution">
    <text evidence="2">The sequence shown here is derived from an EMBL/GenBank/DDBJ whole genome shotgun (WGS) entry which is preliminary data.</text>
</comment>
<accession>A0ABV5AVL9</accession>
<evidence type="ECO:0000313" key="3">
    <source>
        <dbReference type="Proteomes" id="UP001580346"/>
    </source>
</evidence>
<protein>
    <submittedName>
        <fullName evidence="2">DinB family protein</fullName>
    </submittedName>
</protein>
<dbReference type="Gene3D" id="1.20.120.450">
    <property type="entry name" value="dinb family like domain"/>
    <property type="match status" value="1"/>
</dbReference>
<organism evidence="2 3">
    <name type="scientific">Paenibacillus enshidis</name>
    <dbReference type="NCBI Taxonomy" id="1458439"/>
    <lineage>
        <taxon>Bacteria</taxon>
        <taxon>Bacillati</taxon>
        <taxon>Bacillota</taxon>
        <taxon>Bacilli</taxon>
        <taxon>Bacillales</taxon>
        <taxon>Paenibacillaceae</taxon>
        <taxon>Paenibacillus</taxon>
    </lineage>
</organism>
<dbReference type="RefSeq" id="WP_375356419.1">
    <property type="nucleotide sequence ID" value="NZ_JBHHMI010000014.1"/>
</dbReference>
<dbReference type="Pfam" id="PF12867">
    <property type="entry name" value="DinB_2"/>
    <property type="match status" value="1"/>
</dbReference>
<feature type="domain" description="DinB-like" evidence="1">
    <location>
        <begin position="25"/>
        <end position="146"/>
    </location>
</feature>